<dbReference type="Proteomes" id="UP001231518">
    <property type="component" value="Chromosome 11"/>
</dbReference>
<feature type="signal peptide" evidence="1">
    <location>
        <begin position="1"/>
        <end position="21"/>
    </location>
</feature>
<keyword evidence="1" id="KW-0732">Signal</keyword>
<keyword evidence="3" id="KW-1185">Reference proteome</keyword>
<evidence type="ECO:0000313" key="3">
    <source>
        <dbReference type="Proteomes" id="UP001231518"/>
    </source>
</evidence>
<dbReference type="AlphaFoldDB" id="A0AAD8DVZ4"/>
<organism evidence="2 3">
    <name type="scientific">Mythimna separata</name>
    <name type="common">Oriental armyworm</name>
    <name type="synonym">Pseudaletia separata</name>
    <dbReference type="NCBI Taxonomy" id="271217"/>
    <lineage>
        <taxon>Eukaryota</taxon>
        <taxon>Metazoa</taxon>
        <taxon>Ecdysozoa</taxon>
        <taxon>Arthropoda</taxon>
        <taxon>Hexapoda</taxon>
        <taxon>Insecta</taxon>
        <taxon>Pterygota</taxon>
        <taxon>Neoptera</taxon>
        <taxon>Endopterygota</taxon>
        <taxon>Lepidoptera</taxon>
        <taxon>Glossata</taxon>
        <taxon>Ditrysia</taxon>
        <taxon>Noctuoidea</taxon>
        <taxon>Noctuidae</taxon>
        <taxon>Noctuinae</taxon>
        <taxon>Hadenini</taxon>
        <taxon>Mythimna</taxon>
    </lineage>
</organism>
<gene>
    <name evidence="2" type="ORF">PYW07_001486</name>
</gene>
<sequence>MAKMCFSLVFTLLVGQSLVGASPAPLDGESLYDTSYKLQMPASCAGQNYCFDKDDHYPDEKIDELVYDMRDLVVDYPNLKNRFGDDSYDEPDCASNSTENPIYYIVDTDDRVRVVVQSPKKFQQIYSIKWCLDEGKITKDTPHFLKSTTLQKYSMECVSTRMNFNFFVLSDKVDPKTLKPMMESAMVKGGIPVCCRCRYNAN</sequence>
<feature type="chain" id="PRO_5041997503" description="Spaetzle domain-containing protein" evidence="1">
    <location>
        <begin position="22"/>
        <end position="202"/>
    </location>
</feature>
<dbReference type="InterPro" id="IPR029034">
    <property type="entry name" value="Cystine-knot_cytokine"/>
</dbReference>
<accession>A0AAD8DVZ4</accession>
<evidence type="ECO:0008006" key="4">
    <source>
        <dbReference type="Google" id="ProtNLM"/>
    </source>
</evidence>
<protein>
    <recommendedName>
        <fullName evidence="4">Spaetzle domain-containing protein</fullName>
    </recommendedName>
</protein>
<proteinExistence type="predicted"/>
<reference evidence="2" key="1">
    <citation type="submission" date="2023-03" db="EMBL/GenBank/DDBJ databases">
        <title>Chromosome-level genomes of two armyworms, Mythimna separata and Mythimna loreyi, provide insights into the biosynthesis and reception of sex pheromones.</title>
        <authorList>
            <person name="Zhao H."/>
        </authorList>
    </citation>
    <scope>NUCLEOTIDE SEQUENCE</scope>
    <source>
        <strain evidence="2">BeijingLab</strain>
        <tissue evidence="2">Pupa</tissue>
    </source>
</reference>
<name>A0AAD8DVZ4_MYTSE</name>
<evidence type="ECO:0000313" key="2">
    <source>
        <dbReference type="EMBL" id="KAJ8727367.1"/>
    </source>
</evidence>
<evidence type="ECO:0000256" key="1">
    <source>
        <dbReference type="SAM" id="SignalP"/>
    </source>
</evidence>
<dbReference type="EMBL" id="JARGEI010000008">
    <property type="protein sequence ID" value="KAJ8727367.1"/>
    <property type="molecule type" value="Genomic_DNA"/>
</dbReference>
<comment type="caution">
    <text evidence="2">The sequence shown here is derived from an EMBL/GenBank/DDBJ whole genome shotgun (WGS) entry which is preliminary data.</text>
</comment>
<dbReference type="Gene3D" id="2.10.90.10">
    <property type="entry name" value="Cystine-knot cytokines"/>
    <property type="match status" value="1"/>
</dbReference>